<dbReference type="OrthoDB" id="6882680at2"/>
<dbReference type="RefSeq" id="WP_006332022.1">
    <property type="nucleotide sequence ID" value="NZ_BAHC01000070.1"/>
</dbReference>
<evidence type="ECO:0000313" key="5">
    <source>
        <dbReference type="Proteomes" id="UP000008363"/>
    </source>
</evidence>
<dbReference type="PANTHER" id="PTHR42804">
    <property type="entry name" value="ALDEHYDE DEHYDROGENASE"/>
    <property type="match status" value="1"/>
</dbReference>
<dbReference type="Gene3D" id="3.40.605.10">
    <property type="entry name" value="Aldehyde Dehydrogenase, Chain A, domain 1"/>
    <property type="match status" value="1"/>
</dbReference>
<dbReference type="EMBL" id="BAHC01000070">
    <property type="protein sequence ID" value="GAB89750.1"/>
    <property type="molecule type" value="Genomic_DNA"/>
</dbReference>
<evidence type="ECO:0000313" key="4">
    <source>
        <dbReference type="EMBL" id="GAB89750.1"/>
    </source>
</evidence>
<dbReference type="FunFam" id="3.40.605.10:FF:000007">
    <property type="entry name" value="NAD/NADP-dependent betaine aldehyde dehydrogenase"/>
    <property type="match status" value="1"/>
</dbReference>
<dbReference type="AlphaFoldDB" id="K6VS66"/>
<dbReference type="InterPro" id="IPR016163">
    <property type="entry name" value="Ald_DH_C"/>
</dbReference>
<dbReference type="Pfam" id="PF00171">
    <property type="entry name" value="Aldedh"/>
    <property type="match status" value="1"/>
</dbReference>
<dbReference type="GO" id="GO:0016620">
    <property type="term" value="F:oxidoreductase activity, acting on the aldehyde or oxo group of donors, NAD or NADP as acceptor"/>
    <property type="evidence" value="ECO:0007669"/>
    <property type="project" value="InterPro"/>
</dbReference>
<gene>
    <name evidence="4" type="ORF">GORHZ_070_00050</name>
</gene>
<evidence type="ECO:0000256" key="2">
    <source>
        <dbReference type="ARBA" id="ARBA00023002"/>
    </source>
</evidence>
<name>K6VS66_9ACTN</name>
<dbReference type="STRING" id="1108045.GORHZ_070_00050"/>
<evidence type="ECO:0000256" key="1">
    <source>
        <dbReference type="ARBA" id="ARBA00009986"/>
    </source>
</evidence>
<reference evidence="4 5" key="1">
    <citation type="submission" date="2012-08" db="EMBL/GenBank/DDBJ databases">
        <title>Whole genome shotgun sequence of Gordonia rhizosphera NBRC 16068.</title>
        <authorList>
            <person name="Takarada H."/>
            <person name="Isaki S."/>
            <person name="Hosoyama A."/>
            <person name="Tsuchikane K."/>
            <person name="Katsumata H."/>
            <person name="Baba S."/>
            <person name="Ohji S."/>
            <person name="Yamazaki S."/>
            <person name="Fujita N."/>
        </authorList>
    </citation>
    <scope>NUCLEOTIDE SEQUENCE [LARGE SCALE GENOMIC DNA]</scope>
    <source>
        <strain evidence="4 5">NBRC 16068</strain>
    </source>
</reference>
<dbReference type="eggNOG" id="COG1012">
    <property type="taxonomic scope" value="Bacteria"/>
</dbReference>
<keyword evidence="2" id="KW-0560">Oxidoreductase</keyword>
<comment type="caution">
    <text evidence="4">The sequence shown here is derived from an EMBL/GenBank/DDBJ whole genome shotgun (WGS) entry which is preliminary data.</text>
</comment>
<dbReference type="Gene3D" id="3.40.309.10">
    <property type="entry name" value="Aldehyde Dehydrogenase, Chain A, domain 2"/>
    <property type="match status" value="1"/>
</dbReference>
<dbReference type="Proteomes" id="UP000008363">
    <property type="component" value="Unassembled WGS sequence"/>
</dbReference>
<comment type="similarity">
    <text evidence="1">Belongs to the aldehyde dehydrogenase family.</text>
</comment>
<accession>K6VS66</accession>
<dbReference type="InterPro" id="IPR016162">
    <property type="entry name" value="Ald_DH_N"/>
</dbReference>
<sequence>MSIQEYRMLIDGELVGAEGGRTYENINPANEEVIGTAPNASVGDVERAIRAARKAFETTSWSTDASLRRRSLGQLQAALTKNLDTLRPILVAEAGSPIALTYDIMLDTSIPMMSHYIDLLDSYDFERTIDPAPGDDPGLRRIIRHEAIGVVSAITPWNYPFYLAIAKLTAALAAGNTVVLKPAPDTPWNTLEIGRIVKEYTDIPDGVVNIVSTDDNEVAAVLTSHPEVDAITFTGSTATGRRIMAAAAPTVKRVTLELGGKSSAILLDDADFGSVIPGVAGSTCSHAGQGCGIYSRLVVPRSRLDEAVEIAVAVMQQMPWGDPNDPGNYMGPLANKRQYESVLRFYDIAQQTSRVVLGGKASNRFEKGYWVEPTVITDVDSLSTVPQEEIFGPLLSILSYEDDADAVRISNNTIYGLAGGVWSADVERAMNVARGMRAGSIGVNGAMWMHESVPFGGYKQSGVGREWGVQGLEDLMETKSIARPA</sequence>
<organism evidence="4 5">
    <name type="scientific">Gordonia rhizosphera NBRC 16068</name>
    <dbReference type="NCBI Taxonomy" id="1108045"/>
    <lineage>
        <taxon>Bacteria</taxon>
        <taxon>Bacillati</taxon>
        <taxon>Actinomycetota</taxon>
        <taxon>Actinomycetes</taxon>
        <taxon>Mycobacteriales</taxon>
        <taxon>Gordoniaceae</taxon>
        <taxon>Gordonia</taxon>
    </lineage>
</organism>
<proteinExistence type="inferred from homology"/>
<protein>
    <submittedName>
        <fullName evidence="4">Putative aldehyde dehydrogenase</fullName>
    </submittedName>
</protein>
<dbReference type="CDD" id="cd07089">
    <property type="entry name" value="ALDH_CddD-AldA-like"/>
    <property type="match status" value="1"/>
</dbReference>
<keyword evidence="5" id="KW-1185">Reference proteome</keyword>
<dbReference type="InterPro" id="IPR016161">
    <property type="entry name" value="Ald_DH/histidinol_DH"/>
</dbReference>
<dbReference type="SUPFAM" id="SSF53720">
    <property type="entry name" value="ALDH-like"/>
    <property type="match status" value="1"/>
</dbReference>
<dbReference type="PANTHER" id="PTHR42804:SF1">
    <property type="entry name" value="ALDEHYDE DEHYDROGENASE-RELATED"/>
    <property type="match status" value="1"/>
</dbReference>
<feature type="domain" description="Aldehyde dehydrogenase" evidence="3">
    <location>
        <begin position="18"/>
        <end position="481"/>
    </location>
</feature>
<dbReference type="InterPro" id="IPR015590">
    <property type="entry name" value="Aldehyde_DH_dom"/>
</dbReference>
<evidence type="ECO:0000259" key="3">
    <source>
        <dbReference type="Pfam" id="PF00171"/>
    </source>
</evidence>